<feature type="transmembrane region" description="Helical" evidence="1">
    <location>
        <begin position="6"/>
        <end position="24"/>
    </location>
</feature>
<evidence type="ECO:0000256" key="1">
    <source>
        <dbReference type="SAM" id="Phobius"/>
    </source>
</evidence>
<protein>
    <submittedName>
        <fullName evidence="2">Uncharacterized protein</fullName>
    </submittedName>
</protein>
<keyword evidence="1" id="KW-0812">Transmembrane</keyword>
<dbReference type="EMBL" id="LBUX01000029">
    <property type="protein sequence ID" value="KKQ73664.1"/>
    <property type="molecule type" value="Genomic_DNA"/>
</dbReference>
<keyword evidence="1" id="KW-0472">Membrane</keyword>
<sequence length="167" mass="18898">MEAFWFLFLGGWTVPAMAMFWLLARSRQKITIQQTCSIEWPSHTYLVAIVIGLSAAILGTLFGTTILSFYAIMISAGLAYFALTSILTEILDFGTGIIFYAKGPGKICFFRKETKISCNQRAILCLGYLVPYFMFRIPCTRKRTIRPELVSGLLILVLICLDKKRIF</sequence>
<feature type="transmembrane region" description="Helical" evidence="1">
    <location>
        <begin position="122"/>
        <end position="138"/>
    </location>
</feature>
<dbReference type="AlphaFoldDB" id="A0A0G0MIX0"/>
<feature type="transmembrane region" description="Helical" evidence="1">
    <location>
        <begin position="45"/>
        <end position="72"/>
    </location>
</feature>
<evidence type="ECO:0000313" key="3">
    <source>
        <dbReference type="Proteomes" id="UP000034498"/>
    </source>
</evidence>
<feature type="transmembrane region" description="Helical" evidence="1">
    <location>
        <begin position="78"/>
        <end position="101"/>
    </location>
</feature>
<gene>
    <name evidence="2" type="ORF">US94_C0029G0009</name>
</gene>
<dbReference type="Proteomes" id="UP000034498">
    <property type="component" value="Unassembled WGS sequence"/>
</dbReference>
<evidence type="ECO:0000313" key="2">
    <source>
        <dbReference type="EMBL" id="KKQ73664.1"/>
    </source>
</evidence>
<proteinExistence type="predicted"/>
<dbReference type="STRING" id="1618336.US94_C0029G0009"/>
<name>A0A0G0MIX0_9BACT</name>
<reference evidence="2 3" key="1">
    <citation type="journal article" date="2015" name="Nature">
        <title>rRNA introns, odd ribosomes, and small enigmatic genomes across a large radiation of phyla.</title>
        <authorList>
            <person name="Brown C.T."/>
            <person name="Hug L.A."/>
            <person name="Thomas B.C."/>
            <person name="Sharon I."/>
            <person name="Castelle C.J."/>
            <person name="Singh A."/>
            <person name="Wilkins M.J."/>
            <person name="Williams K.H."/>
            <person name="Banfield J.F."/>
        </authorList>
    </citation>
    <scope>NUCLEOTIDE SEQUENCE [LARGE SCALE GENOMIC DNA]</scope>
</reference>
<keyword evidence="1" id="KW-1133">Transmembrane helix</keyword>
<feature type="transmembrane region" description="Helical" evidence="1">
    <location>
        <begin position="144"/>
        <end position="161"/>
    </location>
</feature>
<accession>A0A0G0MIX0</accession>
<organism evidence="2 3">
    <name type="scientific">Berkelbacteria bacterium GW2011_GWB1_38_5</name>
    <dbReference type="NCBI Taxonomy" id="1618336"/>
    <lineage>
        <taxon>Bacteria</taxon>
        <taxon>Candidatus Berkelbacteria</taxon>
    </lineage>
</organism>
<comment type="caution">
    <text evidence="2">The sequence shown here is derived from an EMBL/GenBank/DDBJ whole genome shotgun (WGS) entry which is preliminary data.</text>
</comment>